<proteinExistence type="predicted"/>
<dbReference type="PANTHER" id="PTHR34293:SF1">
    <property type="entry name" value="HTH-TYPE TRANSCRIPTIONAL REGULATOR TRMBL2"/>
    <property type="match status" value="1"/>
</dbReference>
<dbReference type="InterPro" id="IPR000792">
    <property type="entry name" value="Tscrpt_reg_LuxR_C"/>
</dbReference>
<dbReference type="Proteomes" id="UP001164963">
    <property type="component" value="Chromosome"/>
</dbReference>
<dbReference type="InterPro" id="IPR051797">
    <property type="entry name" value="TrmB-like"/>
</dbReference>
<evidence type="ECO:0000313" key="2">
    <source>
        <dbReference type="EMBL" id="UZK57405.1"/>
    </source>
</evidence>
<dbReference type="InterPro" id="IPR036388">
    <property type="entry name" value="WH-like_DNA-bd_sf"/>
</dbReference>
<dbReference type="SMART" id="SM00421">
    <property type="entry name" value="HTH_LUXR"/>
    <property type="match status" value="1"/>
</dbReference>
<feature type="domain" description="HTH luxR-type" evidence="1">
    <location>
        <begin position="258"/>
        <end position="306"/>
    </location>
</feature>
<sequence length="313" mass="34988">MLDASRCDGDALDVETACAQLEVREEHFREALADLVALGLLVNRPGRGFVAVSPDEATTRVLLPLESELRTRRARVEEVRRRLVSFSPVFDASLLARENRRQIETIDNLPDVRAAIAELSAKAGREILTAQPGGGRREDVLVEAAPRDYDTLDRGVVMRILYQHTARSSRGTQSYVEQVTRRGAQVRTLDDQFMRFLVFDRECAVFANPADPNGAVVVRNPFVVAFMVETYERLWLTAEPFEADGDAQPEIMDDLKDAIVRLLTAGMTDAAVARRLGMSVRTCRRHVAEIMTSLDAESRFQAGYLLALQEQPK</sequence>
<organism evidence="2 3">
    <name type="scientific">Streptomyces drozdowiczii</name>
    <dbReference type="NCBI Taxonomy" id="202862"/>
    <lineage>
        <taxon>Bacteria</taxon>
        <taxon>Bacillati</taxon>
        <taxon>Actinomycetota</taxon>
        <taxon>Actinomycetes</taxon>
        <taxon>Kitasatosporales</taxon>
        <taxon>Streptomycetaceae</taxon>
        <taxon>Streptomyces</taxon>
    </lineage>
</organism>
<name>A0ABY6PYH6_9ACTN</name>
<dbReference type="PANTHER" id="PTHR34293">
    <property type="entry name" value="HTH-TYPE TRANSCRIPTIONAL REGULATOR TRMBL2"/>
    <property type="match status" value="1"/>
</dbReference>
<dbReference type="SUPFAM" id="SSF46894">
    <property type="entry name" value="C-terminal effector domain of the bipartite response regulators"/>
    <property type="match status" value="1"/>
</dbReference>
<keyword evidence="3" id="KW-1185">Reference proteome</keyword>
<evidence type="ECO:0000259" key="1">
    <source>
        <dbReference type="SMART" id="SM00421"/>
    </source>
</evidence>
<accession>A0ABY6PYH6</accession>
<dbReference type="EMBL" id="CP098740">
    <property type="protein sequence ID" value="UZK57405.1"/>
    <property type="molecule type" value="Genomic_DNA"/>
</dbReference>
<protein>
    <submittedName>
        <fullName evidence="2">Helix-turn-helix transcriptional regulator</fullName>
    </submittedName>
</protein>
<gene>
    <name evidence="2" type="ORF">NEH16_27940</name>
</gene>
<dbReference type="Gene3D" id="1.10.10.10">
    <property type="entry name" value="Winged helix-like DNA-binding domain superfamily/Winged helix DNA-binding domain"/>
    <property type="match status" value="2"/>
</dbReference>
<dbReference type="RefSeq" id="WP_265545688.1">
    <property type="nucleotide sequence ID" value="NZ_CP098740.1"/>
</dbReference>
<dbReference type="InterPro" id="IPR016032">
    <property type="entry name" value="Sig_transdc_resp-reg_C-effctor"/>
</dbReference>
<reference evidence="2" key="1">
    <citation type="journal article" date="2022" name="Front. Microbiol.">
        <title>Mirubactin C rescues the lethal effect of cell wall biosynthesis mutations in Bacillus subtilis.</title>
        <authorList>
            <person name="Kepplinger B."/>
            <person name="Wen X."/>
            <person name="Tyler A.R."/>
            <person name="Kim B.Y."/>
            <person name="Brown J."/>
            <person name="Banks P."/>
            <person name="Dashti Y."/>
            <person name="Mackenzie E.S."/>
            <person name="Wills C."/>
            <person name="Kawai Y."/>
            <person name="Waldron K.J."/>
            <person name="Allenby N.E.E."/>
            <person name="Wu L.J."/>
            <person name="Hall M.J."/>
            <person name="Errington J."/>
        </authorList>
    </citation>
    <scope>NUCLEOTIDE SEQUENCE</scope>
    <source>
        <strain evidence="2">MDA8-470</strain>
    </source>
</reference>
<evidence type="ECO:0000313" key="3">
    <source>
        <dbReference type="Proteomes" id="UP001164963"/>
    </source>
</evidence>